<evidence type="ECO:0008006" key="4">
    <source>
        <dbReference type="Google" id="ProtNLM"/>
    </source>
</evidence>
<evidence type="ECO:0000256" key="1">
    <source>
        <dbReference type="SAM" id="Phobius"/>
    </source>
</evidence>
<accession>A0A1H2JQT6</accession>
<keyword evidence="1" id="KW-1133">Transmembrane helix</keyword>
<dbReference type="EMBL" id="FNLM01000034">
    <property type="protein sequence ID" value="SDU58747.1"/>
    <property type="molecule type" value="Genomic_DNA"/>
</dbReference>
<keyword evidence="1" id="KW-0472">Membrane</keyword>
<sequence length="222" mass="24336">MSATTIVLIVLGVLVVLGVLGIIALFVLHGLAGNPGRFAVRDMSLDDVDDHIARKASFAITLQETTPLSRREVWERLTEAEYLSSLPFLTGPKWITAEPGAVAVGSKRTMSGTILSVEQRVAAVTEREQLVLIGTGISLPFAIKNFAERFTITDGARLNTITVTWEIAGSPRWVGFLPWRWGVPFIRPVLAFVLRHVLRLKAFRRPKAGELHGDASETPDSI</sequence>
<evidence type="ECO:0000313" key="3">
    <source>
        <dbReference type="Proteomes" id="UP000183180"/>
    </source>
</evidence>
<dbReference type="STRING" id="158898.SAMN04488548_1342399"/>
<dbReference type="AlphaFoldDB" id="A0A1H2JQT6"/>
<evidence type="ECO:0000313" key="2">
    <source>
        <dbReference type="EMBL" id="SDU58747.1"/>
    </source>
</evidence>
<reference evidence="2 3" key="1">
    <citation type="submission" date="2016-10" db="EMBL/GenBank/DDBJ databases">
        <authorList>
            <person name="de Groot N.N."/>
        </authorList>
    </citation>
    <scope>NUCLEOTIDE SEQUENCE [LARGE SCALE GENOMIC DNA]</scope>
    <source>
        <strain evidence="2 3">DSM 44215</strain>
    </source>
</reference>
<name>A0A1H2JQT6_9ACTN</name>
<protein>
    <recommendedName>
        <fullName evidence="4">Polyketide cyclase / dehydrase and lipid transport</fullName>
    </recommendedName>
</protein>
<organism evidence="2 3">
    <name type="scientific">Gordonia westfalica</name>
    <dbReference type="NCBI Taxonomy" id="158898"/>
    <lineage>
        <taxon>Bacteria</taxon>
        <taxon>Bacillati</taxon>
        <taxon>Actinomycetota</taxon>
        <taxon>Actinomycetes</taxon>
        <taxon>Mycobacteriales</taxon>
        <taxon>Gordoniaceae</taxon>
        <taxon>Gordonia</taxon>
    </lineage>
</organism>
<dbReference type="Proteomes" id="UP000183180">
    <property type="component" value="Unassembled WGS sequence"/>
</dbReference>
<keyword evidence="1" id="KW-0812">Transmembrane</keyword>
<feature type="transmembrane region" description="Helical" evidence="1">
    <location>
        <begin position="6"/>
        <end position="28"/>
    </location>
</feature>
<proteinExistence type="predicted"/>
<gene>
    <name evidence="2" type="ORF">SAMN04488548_1342399</name>
</gene>
<dbReference type="RefSeq" id="WP_074850892.1">
    <property type="nucleotide sequence ID" value="NZ_FNLM01000034.1"/>
</dbReference>